<dbReference type="Proteomes" id="UP000886860">
    <property type="component" value="Unassembled WGS sequence"/>
</dbReference>
<dbReference type="GO" id="GO:0003676">
    <property type="term" value="F:nucleic acid binding"/>
    <property type="evidence" value="ECO:0007669"/>
    <property type="project" value="InterPro"/>
</dbReference>
<accession>A0A9D1GJT0</accession>
<name>A0A9D1GJT0_9FIRM</name>
<dbReference type="InterPro" id="IPR003509">
    <property type="entry name" value="UPF0102_YraN-like"/>
</dbReference>
<dbReference type="AlphaFoldDB" id="A0A9D1GJT0"/>
<dbReference type="HAMAP" id="MF_00048">
    <property type="entry name" value="UPF0102"/>
    <property type="match status" value="1"/>
</dbReference>
<evidence type="ECO:0000313" key="3">
    <source>
        <dbReference type="EMBL" id="HIT42083.1"/>
    </source>
</evidence>
<comment type="similarity">
    <text evidence="1 2">Belongs to the UPF0102 family.</text>
</comment>
<reference evidence="3" key="2">
    <citation type="journal article" date="2021" name="PeerJ">
        <title>Extensive microbial diversity within the chicken gut microbiome revealed by metagenomics and culture.</title>
        <authorList>
            <person name="Gilroy R."/>
            <person name="Ravi A."/>
            <person name="Getino M."/>
            <person name="Pursley I."/>
            <person name="Horton D.L."/>
            <person name="Alikhan N.F."/>
            <person name="Baker D."/>
            <person name="Gharbi K."/>
            <person name="Hall N."/>
            <person name="Watson M."/>
            <person name="Adriaenssens E.M."/>
            <person name="Foster-Nyarko E."/>
            <person name="Jarju S."/>
            <person name="Secka A."/>
            <person name="Antonio M."/>
            <person name="Oren A."/>
            <person name="Chaudhuri R.R."/>
            <person name="La Ragione R."/>
            <person name="Hildebrand F."/>
            <person name="Pallen M.J."/>
        </authorList>
    </citation>
    <scope>NUCLEOTIDE SEQUENCE</scope>
    <source>
        <strain evidence="3">CHK123-3438</strain>
    </source>
</reference>
<dbReference type="PANTHER" id="PTHR34039:SF1">
    <property type="entry name" value="UPF0102 PROTEIN YRAN"/>
    <property type="match status" value="1"/>
</dbReference>
<dbReference type="InterPro" id="IPR011335">
    <property type="entry name" value="Restrct_endonuc-II-like"/>
</dbReference>
<protein>
    <recommendedName>
        <fullName evidence="2">UPF0102 protein IAB60_08320</fullName>
    </recommendedName>
</protein>
<comment type="caution">
    <text evidence="3">The sequence shown here is derived from an EMBL/GenBank/DDBJ whole genome shotgun (WGS) entry which is preliminary data.</text>
</comment>
<evidence type="ECO:0000256" key="2">
    <source>
        <dbReference type="HAMAP-Rule" id="MF_00048"/>
    </source>
</evidence>
<organism evidence="3 4">
    <name type="scientific">Candidatus Caccovicinus merdipullorum</name>
    <dbReference type="NCBI Taxonomy" id="2840724"/>
    <lineage>
        <taxon>Bacteria</taxon>
        <taxon>Bacillati</taxon>
        <taxon>Bacillota</taxon>
        <taxon>Clostridia</taxon>
        <taxon>Eubacteriales</taxon>
        <taxon>Candidatus Caccovicinus</taxon>
    </lineage>
</organism>
<dbReference type="EMBL" id="DVKS01000143">
    <property type="protein sequence ID" value="HIT42083.1"/>
    <property type="molecule type" value="Genomic_DNA"/>
</dbReference>
<dbReference type="Gene3D" id="3.40.1350.10">
    <property type="match status" value="1"/>
</dbReference>
<dbReference type="InterPro" id="IPR011856">
    <property type="entry name" value="tRNA_endonuc-like_dom_sf"/>
</dbReference>
<dbReference type="NCBIfam" id="TIGR00252">
    <property type="entry name" value="YraN family protein"/>
    <property type="match status" value="1"/>
</dbReference>
<gene>
    <name evidence="3" type="ORF">IAB60_08320</name>
</gene>
<dbReference type="NCBIfam" id="NF009150">
    <property type="entry name" value="PRK12497.1-3"/>
    <property type="match status" value="1"/>
</dbReference>
<proteinExistence type="inferred from homology"/>
<evidence type="ECO:0000313" key="4">
    <source>
        <dbReference type="Proteomes" id="UP000886860"/>
    </source>
</evidence>
<dbReference type="CDD" id="cd20736">
    <property type="entry name" value="PoNe_Nuclease"/>
    <property type="match status" value="1"/>
</dbReference>
<evidence type="ECO:0000256" key="1">
    <source>
        <dbReference type="ARBA" id="ARBA00006738"/>
    </source>
</evidence>
<reference evidence="3" key="1">
    <citation type="submission" date="2020-10" db="EMBL/GenBank/DDBJ databases">
        <authorList>
            <person name="Gilroy R."/>
        </authorList>
    </citation>
    <scope>NUCLEOTIDE SEQUENCE</scope>
    <source>
        <strain evidence="3">CHK123-3438</strain>
    </source>
</reference>
<dbReference type="SUPFAM" id="SSF52980">
    <property type="entry name" value="Restriction endonuclease-like"/>
    <property type="match status" value="1"/>
</dbReference>
<dbReference type="Pfam" id="PF02021">
    <property type="entry name" value="UPF0102"/>
    <property type="match status" value="1"/>
</dbReference>
<sequence>MNGEQEGKANRRRTGSQWEGRAAVFLEQAGYQILERNFSCRQGEIDLIAREGTFLVFIEVKYRRNLGSGSPLEAVNPAKQEKIRRTALYYLYCRGYDEDTPCRFDVVAVTGERFELIRNAF</sequence>
<dbReference type="PANTHER" id="PTHR34039">
    <property type="entry name" value="UPF0102 PROTEIN YRAN"/>
    <property type="match status" value="1"/>
</dbReference>